<sequence>MIFTRPRSIIALFVTAAIFIAGAVSLSAGAVAHPTDPTDRATATSSTSIWGNSKPTGASLDTDKKAVELGTKFTPTTNGRVTAIRFYKVTGQTGVHTGSIWAADGTRLAKVTFKNESAAGWQTATLSKPLTVKSGSSYVVSYRVPAGGRYAATENFSGKSSSSVLAVSKRNSGFYTYSSAGSHPRSQWRSSQYWADVTFVKNGAEKVVVPEKPEPTATPTPTVPPVPPTAPPTASTSGFPTRTSAGLPSGWEPTKQVSGNYYVRKAGAVVEDLRITNGTIVIEAANVTVRRVQFVGSSLVNGAGPTCFPNVLIEDSEFTANGTTRDNDSPVIQFGGYTARNIVIDGVPEGLRVGGSDIGCGPVTVADSFIRVKSPDVCTDGWHGDGIQGYGGDKLTVRNTTLIMDVVDDCYGTAPFFYPKNQGNTAVDIDGLLVGGSSGYPFRSGMPGPVKNLNVIEGSWVYGPVDVNCSVVSAFQAQVVTLDSAGQPVSTGKTIACAGQGN</sequence>
<keyword evidence="5" id="KW-1185">Reference proteome</keyword>
<evidence type="ECO:0000313" key="4">
    <source>
        <dbReference type="EMBL" id="GAA1222298.1"/>
    </source>
</evidence>
<gene>
    <name evidence="4" type="ORF">GCM10009655_22370</name>
</gene>
<feature type="compositionally biased region" description="Polar residues" evidence="1">
    <location>
        <begin position="41"/>
        <end position="56"/>
    </location>
</feature>
<keyword evidence="2" id="KW-0732">Signal</keyword>
<comment type="caution">
    <text evidence="4">The sequence shown here is derived from an EMBL/GenBank/DDBJ whole genome shotgun (WGS) entry which is preliminary data.</text>
</comment>
<feature type="compositionally biased region" description="Pro residues" evidence="1">
    <location>
        <begin position="216"/>
        <end position="231"/>
    </location>
</feature>
<name>A0ABP4GEA9_9MICO</name>
<feature type="chain" id="PRO_5045433404" description="DUF4082 domain-containing protein" evidence="2">
    <location>
        <begin position="24"/>
        <end position="502"/>
    </location>
</feature>
<feature type="signal peptide" evidence="2">
    <location>
        <begin position="1"/>
        <end position="23"/>
    </location>
</feature>
<evidence type="ECO:0000256" key="1">
    <source>
        <dbReference type="SAM" id="MobiDB-lite"/>
    </source>
</evidence>
<dbReference type="Pfam" id="PF13313">
    <property type="entry name" value="DUF4082"/>
    <property type="match status" value="1"/>
</dbReference>
<accession>A0ABP4GEA9</accession>
<feature type="domain" description="DUF4082" evidence="3">
    <location>
        <begin position="54"/>
        <end position="194"/>
    </location>
</feature>
<evidence type="ECO:0000259" key="3">
    <source>
        <dbReference type="Pfam" id="PF13313"/>
    </source>
</evidence>
<feature type="region of interest" description="Disordered" evidence="1">
    <location>
        <begin position="31"/>
        <end position="57"/>
    </location>
</feature>
<dbReference type="InterPro" id="IPR011050">
    <property type="entry name" value="Pectin_lyase_fold/virulence"/>
</dbReference>
<evidence type="ECO:0000256" key="2">
    <source>
        <dbReference type="SAM" id="SignalP"/>
    </source>
</evidence>
<feature type="compositionally biased region" description="Polar residues" evidence="1">
    <location>
        <begin position="235"/>
        <end position="246"/>
    </location>
</feature>
<protein>
    <recommendedName>
        <fullName evidence="3">DUF4082 domain-containing protein</fullName>
    </recommendedName>
</protein>
<proteinExistence type="predicted"/>
<dbReference type="InterPro" id="IPR025141">
    <property type="entry name" value="DUF4082"/>
</dbReference>
<feature type="region of interest" description="Disordered" evidence="1">
    <location>
        <begin position="211"/>
        <end position="251"/>
    </location>
</feature>
<reference evidence="5" key="1">
    <citation type="journal article" date="2019" name="Int. J. Syst. Evol. Microbiol.">
        <title>The Global Catalogue of Microorganisms (GCM) 10K type strain sequencing project: providing services to taxonomists for standard genome sequencing and annotation.</title>
        <authorList>
            <consortium name="The Broad Institute Genomics Platform"/>
            <consortium name="The Broad Institute Genome Sequencing Center for Infectious Disease"/>
            <person name="Wu L."/>
            <person name="Ma J."/>
        </authorList>
    </citation>
    <scope>NUCLEOTIDE SEQUENCE [LARGE SCALE GENOMIC DNA]</scope>
    <source>
        <strain evidence="5">JCM 12762</strain>
    </source>
</reference>
<organism evidence="4 5">
    <name type="scientific">Rhodoglobus aureus</name>
    <dbReference type="NCBI Taxonomy" id="191497"/>
    <lineage>
        <taxon>Bacteria</taxon>
        <taxon>Bacillati</taxon>
        <taxon>Actinomycetota</taxon>
        <taxon>Actinomycetes</taxon>
        <taxon>Micrococcales</taxon>
        <taxon>Microbacteriaceae</taxon>
        <taxon>Rhodoglobus</taxon>
    </lineage>
</organism>
<evidence type="ECO:0000313" key="5">
    <source>
        <dbReference type="Proteomes" id="UP001500943"/>
    </source>
</evidence>
<dbReference type="EMBL" id="BAAAKW010000035">
    <property type="protein sequence ID" value="GAA1222298.1"/>
    <property type="molecule type" value="Genomic_DNA"/>
</dbReference>
<dbReference type="Proteomes" id="UP001500943">
    <property type="component" value="Unassembled WGS sequence"/>
</dbReference>
<dbReference type="SUPFAM" id="SSF51126">
    <property type="entry name" value="Pectin lyase-like"/>
    <property type="match status" value="1"/>
</dbReference>